<dbReference type="PANTHER" id="PTHR31945:SF63">
    <property type="entry name" value="TRANSCRIPTION FACTOR BHLH90"/>
    <property type="match status" value="1"/>
</dbReference>
<keyword evidence="8" id="KW-1185">Reference proteome</keyword>
<evidence type="ECO:0000313" key="7">
    <source>
        <dbReference type="EMBL" id="MED6184439.1"/>
    </source>
</evidence>
<evidence type="ECO:0000313" key="8">
    <source>
        <dbReference type="Proteomes" id="UP001341840"/>
    </source>
</evidence>
<dbReference type="SUPFAM" id="SSF47459">
    <property type="entry name" value="HLH, helix-loop-helix DNA-binding domain"/>
    <property type="match status" value="1"/>
</dbReference>
<protein>
    <recommendedName>
        <fullName evidence="6">ACT domain-containing protein</fullName>
    </recommendedName>
</protein>
<evidence type="ECO:0000256" key="4">
    <source>
        <dbReference type="ARBA" id="ARBA00023242"/>
    </source>
</evidence>
<proteinExistence type="predicted"/>
<evidence type="ECO:0000256" key="1">
    <source>
        <dbReference type="ARBA" id="ARBA00004123"/>
    </source>
</evidence>
<dbReference type="InterPro" id="IPR002912">
    <property type="entry name" value="ACT_dom"/>
</dbReference>
<dbReference type="Gene3D" id="4.10.280.10">
    <property type="entry name" value="Helix-loop-helix DNA-binding domain"/>
    <property type="match status" value="1"/>
</dbReference>
<gene>
    <name evidence="7" type="ORF">PIB30_047450</name>
</gene>
<dbReference type="PROSITE" id="PS51671">
    <property type="entry name" value="ACT"/>
    <property type="match status" value="1"/>
</dbReference>
<keyword evidence="3" id="KW-0804">Transcription</keyword>
<dbReference type="SUPFAM" id="SSF55021">
    <property type="entry name" value="ACT-like"/>
    <property type="match status" value="1"/>
</dbReference>
<dbReference type="Pfam" id="PF22754">
    <property type="entry name" value="bHLH-TF_ACT-like_plant"/>
    <property type="match status" value="1"/>
</dbReference>
<keyword evidence="4" id="KW-0539">Nucleus</keyword>
<sequence length="154" mass="17151">MDRASILADAIDYIKELHGQVEDLKDELRTLEVEDCEKNTLQSIMPTSKEQGGTGTLLTEFNQSSSNSTKRIDMKMQTEVNQISRTELLIKVCCEQKPGGFSRLMEAINSSGFQVENANMITIDGKVQIVLTVEAAKEGIHPTKLKNFLTEQTV</sequence>
<organism evidence="7 8">
    <name type="scientific">Stylosanthes scabra</name>
    <dbReference type="NCBI Taxonomy" id="79078"/>
    <lineage>
        <taxon>Eukaryota</taxon>
        <taxon>Viridiplantae</taxon>
        <taxon>Streptophyta</taxon>
        <taxon>Embryophyta</taxon>
        <taxon>Tracheophyta</taxon>
        <taxon>Spermatophyta</taxon>
        <taxon>Magnoliopsida</taxon>
        <taxon>eudicotyledons</taxon>
        <taxon>Gunneridae</taxon>
        <taxon>Pentapetalae</taxon>
        <taxon>rosids</taxon>
        <taxon>fabids</taxon>
        <taxon>Fabales</taxon>
        <taxon>Fabaceae</taxon>
        <taxon>Papilionoideae</taxon>
        <taxon>50 kb inversion clade</taxon>
        <taxon>dalbergioids sensu lato</taxon>
        <taxon>Dalbergieae</taxon>
        <taxon>Pterocarpus clade</taxon>
        <taxon>Stylosanthes</taxon>
    </lineage>
</organism>
<dbReference type="Proteomes" id="UP001341840">
    <property type="component" value="Unassembled WGS sequence"/>
</dbReference>
<accession>A0ABU6WGN8</accession>
<keyword evidence="5" id="KW-0175">Coiled coil</keyword>
<feature type="domain" description="ACT" evidence="6">
    <location>
        <begin position="89"/>
        <end position="154"/>
    </location>
</feature>
<evidence type="ECO:0000256" key="2">
    <source>
        <dbReference type="ARBA" id="ARBA00023015"/>
    </source>
</evidence>
<dbReference type="InterPro" id="IPR051358">
    <property type="entry name" value="TF_AMS/ICE1/BHLH6-like"/>
</dbReference>
<dbReference type="EMBL" id="JASCZI010181546">
    <property type="protein sequence ID" value="MED6184439.1"/>
    <property type="molecule type" value="Genomic_DNA"/>
</dbReference>
<comment type="caution">
    <text evidence="7">The sequence shown here is derived from an EMBL/GenBank/DDBJ whole genome shotgun (WGS) entry which is preliminary data.</text>
</comment>
<feature type="coiled-coil region" evidence="5">
    <location>
        <begin position="7"/>
        <end position="34"/>
    </location>
</feature>
<name>A0ABU6WGN8_9FABA</name>
<evidence type="ECO:0000256" key="3">
    <source>
        <dbReference type="ARBA" id="ARBA00023163"/>
    </source>
</evidence>
<comment type="subcellular location">
    <subcellularLocation>
        <location evidence="1">Nucleus</location>
    </subcellularLocation>
</comment>
<evidence type="ECO:0000259" key="6">
    <source>
        <dbReference type="PROSITE" id="PS51671"/>
    </source>
</evidence>
<dbReference type="InterPro" id="IPR045865">
    <property type="entry name" value="ACT-like_dom_sf"/>
</dbReference>
<evidence type="ECO:0000256" key="5">
    <source>
        <dbReference type="SAM" id="Coils"/>
    </source>
</evidence>
<dbReference type="InterPro" id="IPR036638">
    <property type="entry name" value="HLH_DNA-bd_sf"/>
</dbReference>
<reference evidence="7 8" key="1">
    <citation type="journal article" date="2023" name="Plants (Basel)">
        <title>Bridging the Gap: Combining Genomics and Transcriptomics Approaches to Understand Stylosanthes scabra, an Orphan Legume from the Brazilian Caatinga.</title>
        <authorList>
            <person name="Ferreira-Neto J.R.C."/>
            <person name="da Silva M.D."/>
            <person name="Binneck E."/>
            <person name="de Melo N.F."/>
            <person name="da Silva R.H."/>
            <person name="de Melo A.L.T.M."/>
            <person name="Pandolfi V."/>
            <person name="Bustamante F.O."/>
            <person name="Brasileiro-Vidal A.C."/>
            <person name="Benko-Iseppon A.M."/>
        </authorList>
    </citation>
    <scope>NUCLEOTIDE SEQUENCE [LARGE SCALE GENOMIC DNA]</scope>
    <source>
        <tissue evidence="7">Leaves</tissue>
    </source>
</reference>
<dbReference type="PANTHER" id="PTHR31945">
    <property type="entry name" value="TRANSCRIPTION FACTOR SCREAM2-RELATED"/>
    <property type="match status" value="1"/>
</dbReference>
<keyword evidence="2" id="KW-0805">Transcription regulation</keyword>
<dbReference type="InterPro" id="IPR054502">
    <property type="entry name" value="bHLH-TF_ACT-like_plant"/>
</dbReference>